<sequence length="59" mass="6306">MRSLSALVIASFIATSPLALAEDGSEHYDQMLQRVAGQSSAATTEHQAKTAAEEERKNS</sequence>
<evidence type="ECO:0000313" key="3">
    <source>
        <dbReference type="EMBL" id="ROZ83644.1"/>
    </source>
</evidence>
<keyword evidence="2" id="KW-0732">Signal</keyword>
<evidence type="ECO:0000256" key="2">
    <source>
        <dbReference type="SAM" id="SignalP"/>
    </source>
</evidence>
<accession>A0ABX9XGG4</accession>
<feature type="region of interest" description="Disordered" evidence="1">
    <location>
        <begin position="34"/>
        <end position="59"/>
    </location>
</feature>
<organism evidence="3 4">
    <name type="scientific">Pseudomonas neustonica</name>
    <dbReference type="NCBI Taxonomy" id="2487346"/>
    <lineage>
        <taxon>Bacteria</taxon>
        <taxon>Pseudomonadati</taxon>
        <taxon>Pseudomonadota</taxon>
        <taxon>Gammaproteobacteria</taxon>
        <taxon>Pseudomonadales</taxon>
        <taxon>Pseudomonadaceae</taxon>
        <taxon>Pseudomonas</taxon>
    </lineage>
</organism>
<dbReference type="Proteomes" id="UP000275199">
    <property type="component" value="Unassembled WGS sequence"/>
</dbReference>
<feature type="chain" id="PRO_5046563618" description="Secreted protein" evidence="2">
    <location>
        <begin position="22"/>
        <end position="59"/>
    </location>
</feature>
<proteinExistence type="predicted"/>
<feature type="compositionally biased region" description="Polar residues" evidence="1">
    <location>
        <begin position="36"/>
        <end position="45"/>
    </location>
</feature>
<reference evidence="3 4" key="1">
    <citation type="submission" date="2018-11" db="EMBL/GenBank/DDBJ databases">
        <authorList>
            <person name="Jang G.I."/>
            <person name="Hwang C.Y."/>
        </authorList>
    </citation>
    <scope>NUCLEOTIDE SEQUENCE [LARGE SCALE GENOMIC DNA]</scope>
    <source>
        <strain evidence="3 4">SSM26</strain>
    </source>
</reference>
<protein>
    <recommendedName>
        <fullName evidence="5">Secreted protein</fullName>
    </recommendedName>
</protein>
<comment type="caution">
    <text evidence="3">The sequence shown here is derived from an EMBL/GenBank/DDBJ whole genome shotgun (WGS) entry which is preliminary data.</text>
</comment>
<gene>
    <name evidence="3" type="ORF">EF096_12370</name>
</gene>
<feature type="compositionally biased region" description="Basic and acidic residues" evidence="1">
    <location>
        <begin position="46"/>
        <end position="59"/>
    </location>
</feature>
<evidence type="ECO:0000256" key="1">
    <source>
        <dbReference type="SAM" id="MobiDB-lite"/>
    </source>
</evidence>
<feature type="signal peptide" evidence="2">
    <location>
        <begin position="1"/>
        <end position="21"/>
    </location>
</feature>
<dbReference type="EMBL" id="RKKU01000015">
    <property type="protein sequence ID" value="ROZ83644.1"/>
    <property type="molecule type" value="Genomic_DNA"/>
</dbReference>
<evidence type="ECO:0000313" key="4">
    <source>
        <dbReference type="Proteomes" id="UP000275199"/>
    </source>
</evidence>
<name>A0ABX9XGG4_9PSED</name>
<evidence type="ECO:0008006" key="5">
    <source>
        <dbReference type="Google" id="ProtNLM"/>
    </source>
</evidence>
<keyword evidence="4" id="KW-1185">Reference proteome</keyword>
<dbReference type="RefSeq" id="WP_123889937.1">
    <property type="nucleotide sequence ID" value="NZ_RKKU01000015.1"/>
</dbReference>